<dbReference type="EMBL" id="LDEV01002345">
    <property type="protein sequence ID" value="KLJ09466.1"/>
    <property type="molecule type" value="Genomic_DNA"/>
</dbReference>
<comment type="caution">
    <text evidence="3">The sequence shown here is derived from an EMBL/GenBank/DDBJ whole genome shotgun (WGS) entry which is preliminary data.</text>
</comment>
<dbReference type="PANTHER" id="PTHR11538:SF26">
    <property type="entry name" value="FERREDOXIN-FOLD ANTICODON-BINDING DOMAIN-CONTAINING PROTEIN 1"/>
    <property type="match status" value="1"/>
</dbReference>
<dbReference type="GO" id="GO:0070475">
    <property type="term" value="P:rRNA base methylation"/>
    <property type="evidence" value="ECO:0007669"/>
    <property type="project" value="InterPro"/>
</dbReference>
<feature type="compositionally biased region" description="Basic and acidic residues" evidence="1">
    <location>
        <begin position="172"/>
        <end position="196"/>
    </location>
</feature>
<evidence type="ECO:0000313" key="3">
    <source>
        <dbReference type="EMBL" id="KLJ09466.1"/>
    </source>
</evidence>
<feature type="compositionally biased region" description="Acidic residues" evidence="1">
    <location>
        <begin position="322"/>
        <end position="334"/>
    </location>
</feature>
<sequence>MGKSKKPRIANFHHHDGPKSRSSTAAIGSGAGAGTGGPKKMKSFSRVSTSAPAFKEAHGGAKEKPNSKNANANAQSRPPTIPFQKGDRILLVGEGDFSFALSLAMHHGCKNLLATSYDAEQALYEKYPQAKLHIEKLCSRGSETSSSPSRPLKRKREETEGFENDDSDNEEKEEREAKDEDQNPKTQDIEQKRPETQDAQNQVPKVLFSIDARKLGSGLAGGAKAIRNGFPRATAPLPVGKNRNHRPWKDATNSLQHQNHQQHTGHGGPWDIICFNFPHVGGLSTDVNRQVRANQELLVSFFKACIPLLSEPAVLPITSQGGEDDDDDDDDGWPDDSHSEPGTDSDIEKKKEKQTPRIAPGQILVSLFEGEPYTLWNIRDLARHAGLRVVTSFRFPWASYPGYSHARTIGEIEKRNGGPGRGGWRGEDREARMYVFEKRGAEGVAGAGSGAASGKKRKKGGKGRGGENSDDDSD</sequence>
<feature type="compositionally biased region" description="Acidic residues" evidence="1">
    <location>
        <begin position="160"/>
        <end position="171"/>
    </location>
</feature>
<gene>
    <name evidence="3" type="ORF">EMPG_15117</name>
</gene>
<dbReference type="GO" id="GO:0005737">
    <property type="term" value="C:cytoplasm"/>
    <property type="evidence" value="ECO:0007669"/>
    <property type="project" value="TreeGrafter"/>
</dbReference>
<feature type="compositionally biased region" description="Polar residues" evidence="1">
    <location>
        <begin position="67"/>
        <end position="78"/>
    </location>
</feature>
<dbReference type="GO" id="GO:0070042">
    <property type="term" value="F:rRNA (uridine-N3-)-methyltransferase activity"/>
    <property type="evidence" value="ECO:0007669"/>
    <property type="project" value="InterPro"/>
</dbReference>
<feature type="compositionally biased region" description="Basic residues" evidence="1">
    <location>
        <begin position="1"/>
        <end position="12"/>
    </location>
</feature>
<feature type="domain" description="25S rRNA (uridine-N(3))-methyltransferase BMT5-like" evidence="2">
    <location>
        <begin position="90"/>
        <end position="143"/>
    </location>
</feature>
<feature type="compositionally biased region" description="Low complexity" evidence="1">
    <location>
        <begin position="139"/>
        <end position="150"/>
    </location>
</feature>
<dbReference type="InterPro" id="IPR019446">
    <property type="entry name" value="BMT5-like"/>
</dbReference>
<protein>
    <recommendedName>
        <fullName evidence="2">25S rRNA (uridine-N(3))-methyltransferase BMT5-like domain-containing protein</fullName>
    </recommendedName>
</protein>
<dbReference type="OrthoDB" id="273345at2759"/>
<feature type="compositionally biased region" description="Basic and acidic residues" evidence="1">
    <location>
        <begin position="335"/>
        <end position="355"/>
    </location>
</feature>
<dbReference type="AlphaFoldDB" id="A0A0H1BJX1"/>
<feature type="region of interest" description="Disordered" evidence="1">
    <location>
        <begin position="138"/>
        <end position="204"/>
    </location>
</feature>
<dbReference type="Proteomes" id="UP000053573">
    <property type="component" value="Unassembled WGS sequence"/>
</dbReference>
<feature type="region of interest" description="Disordered" evidence="1">
    <location>
        <begin position="316"/>
        <end position="356"/>
    </location>
</feature>
<feature type="region of interest" description="Disordered" evidence="1">
    <location>
        <begin position="443"/>
        <end position="474"/>
    </location>
</feature>
<reference evidence="4" key="1">
    <citation type="journal article" date="2015" name="PLoS Genet.">
        <title>The dynamic genome and transcriptome of the human fungal pathogen Blastomyces and close relative Emmonsia.</title>
        <authorList>
            <person name="Munoz J.F."/>
            <person name="Gauthier G.M."/>
            <person name="Desjardins C.A."/>
            <person name="Gallo J.E."/>
            <person name="Holder J."/>
            <person name="Sullivan T.D."/>
            <person name="Marty A.J."/>
            <person name="Carmen J.C."/>
            <person name="Chen Z."/>
            <person name="Ding L."/>
            <person name="Gujja S."/>
            <person name="Magrini V."/>
            <person name="Misas E."/>
            <person name="Mitreva M."/>
            <person name="Priest M."/>
            <person name="Saif S."/>
            <person name="Whiston E.A."/>
            <person name="Young S."/>
            <person name="Zeng Q."/>
            <person name="Goldman W.E."/>
            <person name="Mardis E.R."/>
            <person name="Taylor J.W."/>
            <person name="McEwen J.G."/>
            <person name="Clay O.K."/>
            <person name="Klein B.S."/>
            <person name="Cuomo C.A."/>
        </authorList>
    </citation>
    <scope>NUCLEOTIDE SEQUENCE [LARGE SCALE GENOMIC DNA]</scope>
    <source>
        <strain evidence="4">UAMH 139</strain>
    </source>
</reference>
<dbReference type="PANTHER" id="PTHR11538">
    <property type="entry name" value="PHENYLALANYL-TRNA SYNTHETASE"/>
    <property type="match status" value="1"/>
</dbReference>
<feature type="compositionally biased region" description="Basic and acidic residues" evidence="1">
    <location>
        <begin position="55"/>
        <end position="66"/>
    </location>
</feature>
<organism evidence="3 4">
    <name type="scientific">Blastomyces silverae</name>
    <dbReference type="NCBI Taxonomy" id="2060906"/>
    <lineage>
        <taxon>Eukaryota</taxon>
        <taxon>Fungi</taxon>
        <taxon>Dikarya</taxon>
        <taxon>Ascomycota</taxon>
        <taxon>Pezizomycotina</taxon>
        <taxon>Eurotiomycetes</taxon>
        <taxon>Eurotiomycetidae</taxon>
        <taxon>Onygenales</taxon>
        <taxon>Ajellomycetaceae</taxon>
        <taxon>Blastomyces</taxon>
    </lineage>
</organism>
<evidence type="ECO:0000256" key="1">
    <source>
        <dbReference type="SAM" id="MobiDB-lite"/>
    </source>
</evidence>
<accession>A0A0H1BJX1</accession>
<feature type="region of interest" description="Disordered" evidence="1">
    <location>
        <begin position="1"/>
        <end position="83"/>
    </location>
</feature>
<evidence type="ECO:0000313" key="4">
    <source>
        <dbReference type="Proteomes" id="UP000053573"/>
    </source>
</evidence>
<dbReference type="STRING" id="2060906.A0A0H1BJX1"/>
<name>A0A0H1BJX1_9EURO</name>
<evidence type="ECO:0000259" key="2">
    <source>
        <dbReference type="Pfam" id="PF10354"/>
    </source>
</evidence>
<keyword evidence="4" id="KW-1185">Reference proteome</keyword>
<feature type="domain" description="25S rRNA (uridine-N(3))-methyltransferase BMT5-like" evidence="2">
    <location>
        <begin position="194"/>
        <end position="407"/>
    </location>
</feature>
<dbReference type="Pfam" id="PF10354">
    <property type="entry name" value="BMT5-like"/>
    <property type="match status" value="2"/>
</dbReference>
<proteinExistence type="predicted"/>